<gene>
    <name evidence="3 4 5" type="primary">LOC111601692</name>
</gene>
<dbReference type="OMA" id="EWYIVRY"/>
<protein>
    <submittedName>
        <fullName evidence="3 4">Uncharacterized protein LOC111601692</fullName>
    </submittedName>
</protein>
<evidence type="ECO:0000256" key="1">
    <source>
        <dbReference type="SAM" id="Phobius"/>
    </source>
</evidence>
<dbReference type="GeneID" id="111601692"/>
<keyword evidence="1" id="KW-0812">Transmembrane</keyword>
<organism evidence="2 3">
    <name type="scientific">Drosophila hydei</name>
    <name type="common">Fruit fly</name>
    <dbReference type="NCBI Taxonomy" id="7224"/>
    <lineage>
        <taxon>Eukaryota</taxon>
        <taxon>Metazoa</taxon>
        <taxon>Ecdysozoa</taxon>
        <taxon>Arthropoda</taxon>
        <taxon>Hexapoda</taxon>
        <taxon>Insecta</taxon>
        <taxon>Pterygota</taxon>
        <taxon>Neoptera</taxon>
        <taxon>Endopterygota</taxon>
        <taxon>Diptera</taxon>
        <taxon>Brachycera</taxon>
        <taxon>Muscomorpha</taxon>
        <taxon>Ephydroidea</taxon>
        <taxon>Drosophilidae</taxon>
        <taxon>Drosophila</taxon>
    </lineage>
</organism>
<reference evidence="3 4" key="1">
    <citation type="submission" date="2025-04" db="UniProtKB">
        <authorList>
            <consortium name="RefSeq"/>
        </authorList>
    </citation>
    <scope>IDENTIFICATION</scope>
    <source>
        <strain evidence="3 4">15085-1641.00</strain>
        <tissue evidence="3 4">Whole body</tissue>
    </source>
</reference>
<keyword evidence="1" id="KW-1133">Transmembrane helix</keyword>
<dbReference type="Proteomes" id="UP000504633">
    <property type="component" value="Unplaced"/>
</dbReference>
<evidence type="ECO:0000313" key="5">
    <source>
        <dbReference type="RefSeq" id="XP_030079769.1"/>
    </source>
</evidence>
<dbReference type="OrthoDB" id="7907323at2759"/>
<dbReference type="RefSeq" id="XP_030079769.1">
    <property type="nucleotide sequence ID" value="XM_030223909.1"/>
</dbReference>
<dbReference type="RefSeq" id="XP_023174170.2">
    <property type="nucleotide sequence ID" value="XM_023318402.2"/>
</dbReference>
<sequence length="79" mass="9246">MDALELLQQLGLNIVWIFKIYVKFALITLVIYFVAEWYIVRYGVELEDQLDAQLAANERPASNSTLSKVFRFIVNFFII</sequence>
<evidence type="ECO:0000313" key="4">
    <source>
        <dbReference type="RefSeq" id="XP_023174171.2"/>
    </source>
</evidence>
<dbReference type="AlphaFoldDB" id="A0A6J1M2Q6"/>
<feature type="transmembrane region" description="Helical" evidence="1">
    <location>
        <begin position="20"/>
        <end position="40"/>
    </location>
</feature>
<accession>A0A6J1M2Q6</accession>
<evidence type="ECO:0000313" key="3">
    <source>
        <dbReference type="RefSeq" id="XP_023174170.2"/>
    </source>
</evidence>
<keyword evidence="2" id="KW-1185">Reference proteome</keyword>
<evidence type="ECO:0000313" key="2">
    <source>
        <dbReference type="Proteomes" id="UP000504633"/>
    </source>
</evidence>
<name>A0A6J1M2Q6_DROHY</name>
<proteinExistence type="predicted"/>
<dbReference type="KEGG" id="dhe:111601692"/>
<dbReference type="RefSeq" id="XP_023174171.2">
    <property type="nucleotide sequence ID" value="XM_023318403.2"/>
</dbReference>
<keyword evidence="1" id="KW-0472">Membrane</keyword>